<accession>A0ABQ9G6A5</accession>
<reference evidence="1 2" key="1">
    <citation type="submission" date="2023-02" db="EMBL/GenBank/DDBJ databases">
        <title>LHISI_Scaffold_Assembly.</title>
        <authorList>
            <person name="Stuart O.P."/>
            <person name="Cleave R."/>
            <person name="Magrath M.J.L."/>
            <person name="Mikheyev A.S."/>
        </authorList>
    </citation>
    <scope>NUCLEOTIDE SEQUENCE [LARGE SCALE GENOMIC DNA]</scope>
    <source>
        <strain evidence="1">Daus_M_001</strain>
        <tissue evidence="1">Leg muscle</tissue>
    </source>
</reference>
<dbReference type="EMBL" id="JARBHB010000016">
    <property type="protein sequence ID" value="KAJ8866967.1"/>
    <property type="molecule type" value="Genomic_DNA"/>
</dbReference>
<gene>
    <name evidence="1" type="ORF">PR048_032829</name>
</gene>
<organism evidence="1 2">
    <name type="scientific">Dryococelus australis</name>
    <dbReference type="NCBI Taxonomy" id="614101"/>
    <lineage>
        <taxon>Eukaryota</taxon>
        <taxon>Metazoa</taxon>
        <taxon>Ecdysozoa</taxon>
        <taxon>Arthropoda</taxon>
        <taxon>Hexapoda</taxon>
        <taxon>Insecta</taxon>
        <taxon>Pterygota</taxon>
        <taxon>Neoptera</taxon>
        <taxon>Polyneoptera</taxon>
        <taxon>Phasmatodea</taxon>
        <taxon>Verophasmatodea</taxon>
        <taxon>Anareolatae</taxon>
        <taxon>Phasmatidae</taxon>
        <taxon>Eurycanthinae</taxon>
        <taxon>Dryococelus</taxon>
    </lineage>
</organism>
<proteinExistence type="predicted"/>
<comment type="caution">
    <text evidence="1">The sequence shown here is derived from an EMBL/GenBank/DDBJ whole genome shotgun (WGS) entry which is preliminary data.</text>
</comment>
<sequence>MGVEIFGRLLTSGLLRADEWKVSGIVWHYSHMRKNSGSDPSANRTRFALVGAVAQWLAHPPPTTTIRARPPLGSLPDFIMWKSCWTMPLGGGIFSGYSRFFPPLHSSVAASGDDRHLRIPAGKPDSWQERGPPPHVVPARPLELEKGREVAECVGRRLRARRPNSPIHDGEDITCPIHCRLVIPVLLARLGTLHIRPLHAANRTVACILLSRLNFTVLYVLAPKSCLHWLLHKCEVTPFLSELHVIGAHYRVVFIYWCRATQGKTNKVRSNEKHLVKTPRFSVYSARTSLFIGWYSQFIQSQVAHDSVKRFLLASYWLKHVQGVANETRTSEQLNVTVKELWIRIRACNRAELNETERDTSLTFSGGRLAEAIELLRYKRLQKSGSIFSSSLCNRRSKRVAKILPVQMHLRWPPEWPTRLTMFTAPEGNILTFRSDVCLRRAFKNRYTVSAESLTEARCRRQDCTPLQCSARRGDERVDAHVSVAPSYPALLGLRRSKLLQPGRHLKVEVKQLPMDHCTRLYNAKNSLKSSTEAMEIVRKFVRKIGPSRNSTHARAVRIALSRWNECWNHIRSVAATPRESDCYDRLFEEVGSDNRLGGDRTPRSRFVRMQRFPTQLPRAFPRNAAFISVCRLRNTAGMKRQGKRETTEKIRRSVLMSGTILTCENPEMTRSGIEPGSPRWEAIRLTAQPPLYLLTVE</sequence>
<protein>
    <submittedName>
        <fullName evidence="1">Uncharacterized protein</fullName>
    </submittedName>
</protein>
<keyword evidence="2" id="KW-1185">Reference proteome</keyword>
<evidence type="ECO:0000313" key="2">
    <source>
        <dbReference type="Proteomes" id="UP001159363"/>
    </source>
</evidence>
<dbReference type="Proteomes" id="UP001159363">
    <property type="component" value="Chromosome 15"/>
</dbReference>
<name>A0ABQ9G6A5_9NEOP</name>
<evidence type="ECO:0000313" key="1">
    <source>
        <dbReference type="EMBL" id="KAJ8866967.1"/>
    </source>
</evidence>